<proteinExistence type="predicted"/>
<dbReference type="InParanoid" id="A0A2V0PCC4"/>
<accession>A0A2V0PCC4</accession>
<evidence type="ECO:0000256" key="1">
    <source>
        <dbReference type="SAM" id="MobiDB-lite"/>
    </source>
</evidence>
<dbReference type="Proteomes" id="UP000247498">
    <property type="component" value="Unassembled WGS sequence"/>
</dbReference>
<dbReference type="AlphaFoldDB" id="A0A2V0PCC4"/>
<evidence type="ECO:0000256" key="2">
    <source>
        <dbReference type="SAM" id="SignalP"/>
    </source>
</evidence>
<feature type="chain" id="PRO_5015836136" evidence="2">
    <location>
        <begin position="34"/>
        <end position="272"/>
    </location>
</feature>
<feature type="compositionally biased region" description="Pro residues" evidence="1">
    <location>
        <begin position="52"/>
        <end position="71"/>
    </location>
</feature>
<protein>
    <submittedName>
        <fullName evidence="3">Uncharacterized protein</fullName>
    </submittedName>
</protein>
<reference evidence="3 4" key="1">
    <citation type="journal article" date="2018" name="Sci. Rep.">
        <title>Raphidocelis subcapitata (=Pseudokirchneriella subcapitata) provides an insight into genome evolution and environmental adaptations in the Sphaeropleales.</title>
        <authorList>
            <person name="Suzuki S."/>
            <person name="Yamaguchi H."/>
            <person name="Nakajima N."/>
            <person name="Kawachi M."/>
        </authorList>
    </citation>
    <scope>NUCLEOTIDE SEQUENCE [LARGE SCALE GENOMIC DNA]</scope>
    <source>
        <strain evidence="3 4">NIES-35</strain>
    </source>
</reference>
<gene>
    <name evidence="3" type="ORF">Rsub_08534</name>
</gene>
<dbReference type="PROSITE" id="PS51257">
    <property type="entry name" value="PROKAR_LIPOPROTEIN"/>
    <property type="match status" value="1"/>
</dbReference>
<feature type="region of interest" description="Disordered" evidence="1">
    <location>
        <begin position="41"/>
        <end position="78"/>
    </location>
</feature>
<organism evidence="3 4">
    <name type="scientific">Raphidocelis subcapitata</name>
    <dbReference type="NCBI Taxonomy" id="307507"/>
    <lineage>
        <taxon>Eukaryota</taxon>
        <taxon>Viridiplantae</taxon>
        <taxon>Chlorophyta</taxon>
        <taxon>core chlorophytes</taxon>
        <taxon>Chlorophyceae</taxon>
        <taxon>CS clade</taxon>
        <taxon>Sphaeropleales</taxon>
        <taxon>Selenastraceae</taxon>
        <taxon>Raphidocelis</taxon>
    </lineage>
</organism>
<feature type="compositionally biased region" description="Low complexity" evidence="1">
    <location>
        <begin position="41"/>
        <end position="51"/>
    </location>
</feature>
<name>A0A2V0PCC4_9CHLO</name>
<evidence type="ECO:0000313" key="4">
    <source>
        <dbReference type="Proteomes" id="UP000247498"/>
    </source>
</evidence>
<feature type="region of interest" description="Disordered" evidence="1">
    <location>
        <begin position="84"/>
        <end position="103"/>
    </location>
</feature>
<sequence>MPARPALVPGRAPARSLLPPLICALLACSAASAAPEAAAGARAQQRALRQAEPPPAPPDAAAAPPPPPPDAEQPVNLTLGPTGVALTVEEPRPRRPPRLHARGRLKRNYTSKLVGRGVPRSEVENFIRTRLAVSAGCCRDACRFSLLLCGCEAGVVTLAMRLIGDPLIFNVLLQQMGLACGFSVITGDACPASDGTGGLVPSNLGARLRACGDLGAAGAGTDATQATGALSAAANAGLLPGAAAAAAGGAPQPQLQLQQVPAPAPVGPPAPP</sequence>
<dbReference type="EMBL" id="BDRX01000066">
    <property type="protein sequence ID" value="GBF95553.1"/>
    <property type="molecule type" value="Genomic_DNA"/>
</dbReference>
<keyword evidence="2" id="KW-0732">Signal</keyword>
<feature type="compositionally biased region" description="Pro residues" evidence="1">
    <location>
        <begin position="262"/>
        <end position="272"/>
    </location>
</feature>
<comment type="caution">
    <text evidence="3">The sequence shown here is derived from an EMBL/GenBank/DDBJ whole genome shotgun (WGS) entry which is preliminary data.</text>
</comment>
<feature type="compositionally biased region" description="Basic residues" evidence="1">
    <location>
        <begin position="94"/>
        <end position="103"/>
    </location>
</feature>
<feature type="region of interest" description="Disordered" evidence="1">
    <location>
        <begin position="250"/>
        <end position="272"/>
    </location>
</feature>
<feature type="signal peptide" evidence="2">
    <location>
        <begin position="1"/>
        <end position="33"/>
    </location>
</feature>
<evidence type="ECO:0000313" key="3">
    <source>
        <dbReference type="EMBL" id="GBF95553.1"/>
    </source>
</evidence>
<keyword evidence="4" id="KW-1185">Reference proteome</keyword>
<feature type="compositionally biased region" description="Low complexity" evidence="1">
    <location>
        <begin position="250"/>
        <end position="261"/>
    </location>
</feature>